<sequence>MKFEEIRLRTLFVILVGIVCYGIALFMEFNPWIPALAGCWIATIIIAVERKLSKISVKGLIIGVLGLAGGVIIANLIAYPILWIVPLKSFSPFILFLINLVFATIGLAVSFYFLFYPSYHFA</sequence>
<evidence type="ECO:0000313" key="2">
    <source>
        <dbReference type="EMBL" id="GAI66996.1"/>
    </source>
</evidence>
<comment type="caution">
    <text evidence="2">The sequence shown here is derived from an EMBL/GenBank/DDBJ whole genome shotgun (WGS) entry which is preliminary data.</text>
</comment>
<feature type="non-terminal residue" evidence="2">
    <location>
        <position position="122"/>
    </location>
</feature>
<feature type="transmembrane region" description="Helical" evidence="1">
    <location>
        <begin position="32"/>
        <end position="48"/>
    </location>
</feature>
<dbReference type="EMBL" id="BARW01002064">
    <property type="protein sequence ID" value="GAI66996.1"/>
    <property type="molecule type" value="Genomic_DNA"/>
</dbReference>
<keyword evidence="1" id="KW-0472">Membrane</keyword>
<reference evidence="2" key="1">
    <citation type="journal article" date="2014" name="Front. Microbiol.">
        <title>High frequency of phylogenetically diverse reductive dehalogenase-homologous genes in deep subseafloor sedimentary metagenomes.</title>
        <authorList>
            <person name="Kawai M."/>
            <person name="Futagami T."/>
            <person name="Toyoda A."/>
            <person name="Takaki Y."/>
            <person name="Nishi S."/>
            <person name="Hori S."/>
            <person name="Arai W."/>
            <person name="Tsubouchi T."/>
            <person name="Morono Y."/>
            <person name="Uchiyama I."/>
            <person name="Ito T."/>
            <person name="Fujiyama A."/>
            <person name="Inagaki F."/>
            <person name="Takami H."/>
        </authorList>
    </citation>
    <scope>NUCLEOTIDE SEQUENCE</scope>
    <source>
        <strain evidence="2">Expedition CK06-06</strain>
    </source>
</reference>
<accession>X1RJ91</accession>
<keyword evidence="1" id="KW-1133">Transmembrane helix</keyword>
<organism evidence="2">
    <name type="scientific">marine sediment metagenome</name>
    <dbReference type="NCBI Taxonomy" id="412755"/>
    <lineage>
        <taxon>unclassified sequences</taxon>
        <taxon>metagenomes</taxon>
        <taxon>ecological metagenomes</taxon>
    </lineage>
</organism>
<feature type="transmembrane region" description="Helical" evidence="1">
    <location>
        <begin position="60"/>
        <end position="81"/>
    </location>
</feature>
<feature type="transmembrane region" description="Helical" evidence="1">
    <location>
        <begin position="93"/>
        <end position="115"/>
    </location>
</feature>
<evidence type="ECO:0000256" key="1">
    <source>
        <dbReference type="SAM" id="Phobius"/>
    </source>
</evidence>
<feature type="transmembrane region" description="Helical" evidence="1">
    <location>
        <begin position="7"/>
        <end position="26"/>
    </location>
</feature>
<dbReference type="AlphaFoldDB" id="X1RJ91"/>
<protein>
    <submittedName>
        <fullName evidence="2">Uncharacterized protein</fullName>
    </submittedName>
</protein>
<proteinExistence type="predicted"/>
<gene>
    <name evidence="2" type="ORF">S12H4_06025</name>
</gene>
<keyword evidence="1" id="KW-0812">Transmembrane</keyword>
<name>X1RJ91_9ZZZZ</name>